<dbReference type="Proteomes" id="UP000006352">
    <property type="component" value="Unassembled WGS sequence"/>
</dbReference>
<dbReference type="AlphaFoldDB" id="J4GUQ5"/>
<organism evidence="4 5">
    <name type="scientific">Fibroporia radiculosa</name>
    <dbReference type="NCBI Taxonomy" id="599839"/>
    <lineage>
        <taxon>Eukaryota</taxon>
        <taxon>Fungi</taxon>
        <taxon>Dikarya</taxon>
        <taxon>Basidiomycota</taxon>
        <taxon>Agaricomycotina</taxon>
        <taxon>Agaricomycetes</taxon>
        <taxon>Polyporales</taxon>
        <taxon>Fibroporiaceae</taxon>
        <taxon>Fibroporia</taxon>
    </lineage>
</organism>
<dbReference type="GO" id="GO:0071013">
    <property type="term" value="C:catalytic step 2 spliceosome"/>
    <property type="evidence" value="ECO:0007669"/>
    <property type="project" value="TreeGrafter"/>
</dbReference>
<dbReference type="InterPro" id="IPR001878">
    <property type="entry name" value="Znf_CCHC"/>
</dbReference>
<protein>
    <recommendedName>
        <fullName evidence="3">CCHC-type domain-containing protein</fullName>
    </recommendedName>
</protein>
<dbReference type="HOGENOM" id="CLU_041922_0_0_1"/>
<keyword evidence="5" id="KW-1185">Reference proteome</keyword>
<dbReference type="Pfam" id="PF05768">
    <property type="entry name" value="Glrx-like"/>
    <property type="match status" value="1"/>
</dbReference>
<evidence type="ECO:0000256" key="2">
    <source>
        <dbReference type="SAM" id="MobiDB-lite"/>
    </source>
</evidence>
<feature type="region of interest" description="Disordered" evidence="2">
    <location>
        <begin position="267"/>
        <end position="298"/>
    </location>
</feature>
<evidence type="ECO:0000313" key="5">
    <source>
        <dbReference type="Proteomes" id="UP000006352"/>
    </source>
</evidence>
<dbReference type="EMBL" id="HE797180">
    <property type="protein sequence ID" value="CCM05120.1"/>
    <property type="molecule type" value="Genomic_DNA"/>
</dbReference>
<dbReference type="InParanoid" id="J4GUQ5"/>
<gene>
    <name evidence="4" type="ORF">FIBRA_07328</name>
</gene>
<sequence>MAARVGRIARLTLYSGPHCSLCDTAKAELAKVKRQRAFELETINIQDKGQERWKRKYVYWIPALHVEGKEVAKGRWDAQTVTEALDTWEKNPWTKEDQGQSKSASFISRYPLLRVFLRCFNCGSSDHAFSSCPEPRNHALISLSRQLFTFFKDDSSCGFRRIHEVEEWKRQRLAWLEEFEPGKIRGERLREALSLCDGDSGESVEWLRNMTYWGYPNGWVGSEDPCERVWQKISGEIEDGDGLDDDEDCDLFLVSGDDGLEERLVLSSSASPPTPAVATDQEVDASETQSSSSYTRASSKEATVRRWANYPGTYFLSSLLPVYNGRSLPALDAGPSSDSGIVSSTFDADREALWNRIISQSSDVHRQHAQNSSIASSFHALNDGALPSLDLPPPPPPAATPPPLPPPSIPPPPLPPPHVPSPTSPGPHARLCLVSDSDEADMDLSD</sequence>
<dbReference type="RefSeq" id="XP_012184403.1">
    <property type="nucleotide sequence ID" value="XM_012329013.1"/>
</dbReference>
<dbReference type="PROSITE" id="PS50158">
    <property type="entry name" value="ZF_CCHC"/>
    <property type="match status" value="1"/>
</dbReference>
<feature type="compositionally biased region" description="Low complexity" evidence="2">
    <location>
        <begin position="286"/>
        <end position="297"/>
    </location>
</feature>
<dbReference type="STRING" id="599839.J4GUQ5"/>
<feature type="compositionally biased region" description="Pro residues" evidence="2">
    <location>
        <begin position="390"/>
        <end position="425"/>
    </location>
</feature>
<reference evidence="4 5" key="1">
    <citation type="journal article" date="2012" name="Appl. Environ. Microbiol.">
        <title>Short-read sequencing for genomic analysis of the brown rot fungus Fibroporia radiculosa.</title>
        <authorList>
            <person name="Tang J.D."/>
            <person name="Perkins A.D."/>
            <person name="Sonstegard T.S."/>
            <person name="Schroeder S.G."/>
            <person name="Burgess S.C."/>
            <person name="Diehl S.V."/>
        </authorList>
    </citation>
    <scope>NUCLEOTIDE SEQUENCE [LARGE SCALE GENOMIC DNA]</scope>
    <source>
        <strain evidence="4 5">TFFH 294</strain>
    </source>
</reference>
<dbReference type="OrthoDB" id="429967at2759"/>
<dbReference type="InterPro" id="IPR036249">
    <property type="entry name" value="Thioredoxin-like_sf"/>
</dbReference>
<feature type="compositionally biased region" description="Low complexity" evidence="2">
    <location>
        <begin position="267"/>
        <end position="279"/>
    </location>
</feature>
<dbReference type="Gene3D" id="3.40.30.10">
    <property type="entry name" value="Glutaredoxin"/>
    <property type="match status" value="1"/>
</dbReference>
<dbReference type="SUPFAM" id="SSF52833">
    <property type="entry name" value="Thioredoxin-like"/>
    <property type="match status" value="1"/>
</dbReference>
<dbReference type="GeneID" id="24100031"/>
<feature type="domain" description="CCHC-type" evidence="3">
    <location>
        <begin position="118"/>
        <end position="134"/>
    </location>
</feature>
<keyword evidence="1" id="KW-0479">Metal-binding</keyword>
<dbReference type="GO" id="GO:0008270">
    <property type="term" value="F:zinc ion binding"/>
    <property type="evidence" value="ECO:0007669"/>
    <property type="project" value="UniProtKB-KW"/>
</dbReference>
<dbReference type="GO" id="GO:0003723">
    <property type="term" value="F:RNA binding"/>
    <property type="evidence" value="ECO:0007669"/>
    <property type="project" value="TreeGrafter"/>
</dbReference>
<feature type="region of interest" description="Disordered" evidence="2">
    <location>
        <begin position="383"/>
        <end position="446"/>
    </location>
</feature>
<accession>J4GUQ5</accession>
<evidence type="ECO:0000259" key="3">
    <source>
        <dbReference type="PROSITE" id="PS50158"/>
    </source>
</evidence>
<name>J4GUQ5_9APHY</name>
<evidence type="ECO:0000256" key="1">
    <source>
        <dbReference type="PROSITE-ProRule" id="PRU00047"/>
    </source>
</evidence>
<evidence type="ECO:0000313" key="4">
    <source>
        <dbReference type="EMBL" id="CCM05120.1"/>
    </source>
</evidence>
<proteinExistence type="predicted"/>
<keyword evidence="1" id="KW-0863">Zinc-finger</keyword>
<dbReference type="InterPro" id="IPR008554">
    <property type="entry name" value="Glutaredoxin-like"/>
</dbReference>
<dbReference type="PANTHER" id="PTHR13316">
    <property type="entry name" value="ZINC FINGER, CCHC DOMAIN CONTAINING 8"/>
    <property type="match status" value="1"/>
</dbReference>
<keyword evidence="1" id="KW-0862">Zinc</keyword>
<dbReference type="PANTHER" id="PTHR13316:SF0">
    <property type="entry name" value="ZINC FINGER CCHC DOMAIN-CONTAINING PROTEIN 8"/>
    <property type="match status" value="1"/>
</dbReference>
<feature type="compositionally biased region" description="Acidic residues" evidence="2">
    <location>
        <begin position="436"/>
        <end position="446"/>
    </location>
</feature>
<dbReference type="InterPro" id="IPR052115">
    <property type="entry name" value="NEXT_complex_subunit_ZCCHC8"/>
</dbReference>